<evidence type="ECO:0000313" key="1">
    <source>
        <dbReference type="EMBL" id="ENO18750.1"/>
    </source>
</evidence>
<sequence length="53" mass="5738">MLATRGGADMPFRGSALKEACACGETARFKEGALTSRVWWVEGERRPPLLLSG</sequence>
<dbReference type="STRING" id="888050.HMPREF9004_0420"/>
<dbReference type="AlphaFoldDB" id="N6W874"/>
<reference evidence="1 2" key="1">
    <citation type="submission" date="2013-03" db="EMBL/GenBank/DDBJ databases">
        <title>Reference genome for the Human Microbiome Project.</title>
        <authorList>
            <person name="Aqrawi P."/>
            <person name="Ayvaz T."/>
            <person name="Bess C."/>
            <person name="Blankenburg K."/>
            <person name="Coyle M."/>
            <person name="Deng J."/>
            <person name="Forbes L."/>
            <person name="Fowler G."/>
            <person name="Francisco L."/>
            <person name="Fu Q."/>
            <person name="Gibbs R."/>
            <person name="Gross S."/>
            <person name="Gubbala S."/>
            <person name="Hale W."/>
            <person name="Hemphill L."/>
            <person name="Highlander S."/>
            <person name="Hirani K."/>
            <person name="Jackson L."/>
            <person name="Jakkamsetti A."/>
            <person name="Javaid M."/>
            <person name="Jayaseelan J.C."/>
            <person name="Jiang H."/>
            <person name="Joshi V."/>
            <person name="Korchina V."/>
            <person name="Kovar C."/>
            <person name="Lara F."/>
            <person name="Lee S."/>
            <person name="Liu Y."/>
            <person name="Mata R."/>
            <person name="Mathew T."/>
            <person name="Munidasa M."/>
            <person name="Muzny D."/>
            <person name="Nazareth L."/>
            <person name="Ngo R."/>
            <person name="Nguyen L."/>
            <person name="Nguyen N."/>
            <person name="Okwuonu G."/>
            <person name="Ongeri F."/>
            <person name="Palculict T."/>
            <person name="Patil S."/>
            <person name="Petrosino J."/>
            <person name="Pham C."/>
            <person name="Pham P."/>
            <person name="Pu L.-L."/>
            <person name="Qin X."/>
            <person name="Qu J."/>
            <person name="Reid J."/>
            <person name="Ross M."/>
            <person name="Ruth R."/>
            <person name="Saada N."/>
            <person name="San Lucas F."/>
            <person name="Santibanez J."/>
            <person name="Shang Y."/>
            <person name="Simmons D."/>
            <person name="Song X.-Z."/>
            <person name="Tang L.-Y."/>
            <person name="Thornton R."/>
            <person name="Warren J."/>
            <person name="Weissenberger G."/>
            <person name="Wilczek-Boney K."/>
            <person name="Worley K."/>
            <person name="Youmans B."/>
            <person name="Zhang J."/>
            <person name="Zhang L."/>
            <person name="Zhao Z."/>
            <person name="Zhou C."/>
            <person name="Zhu D."/>
            <person name="Zhu Y."/>
        </authorList>
    </citation>
    <scope>NUCLEOTIDE SEQUENCE [LARGE SCALE GENOMIC DNA]</scope>
    <source>
        <strain evidence="1 2">F0333</strain>
    </source>
</reference>
<dbReference type="HOGENOM" id="CLU_3057567_0_0_11"/>
<name>N6W874_9ACTO</name>
<protein>
    <submittedName>
        <fullName evidence="1">Uncharacterized protein</fullName>
    </submittedName>
</protein>
<organism evidence="1 2">
    <name type="scientific">Schaalia cardiffensis F0333</name>
    <dbReference type="NCBI Taxonomy" id="888050"/>
    <lineage>
        <taxon>Bacteria</taxon>
        <taxon>Bacillati</taxon>
        <taxon>Actinomycetota</taxon>
        <taxon>Actinomycetes</taxon>
        <taxon>Actinomycetales</taxon>
        <taxon>Actinomycetaceae</taxon>
        <taxon>Schaalia</taxon>
    </lineage>
</organism>
<dbReference type="EMBL" id="AQHZ01000007">
    <property type="protein sequence ID" value="ENO18750.1"/>
    <property type="molecule type" value="Genomic_DNA"/>
</dbReference>
<proteinExistence type="predicted"/>
<evidence type="ECO:0000313" key="2">
    <source>
        <dbReference type="Proteomes" id="UP000013015"/>
    </source>
</evidence>
<comment type="caution">
    <text evidence="1">The sequence shown here is derived from an EMBL/GenBank/DDBJ whole genome shotgun (WGS) entry which is preliminary data.</text>
</comment>
<gene>
    <name evidence="1" type="ORF">HMPREF9004_0420</name>
</gene>
<accession>N6W874</accession>
<keyword evidence="2" id="KW-1185">Reference proteome</keyword>
<dbReference type="Proteomes" id="UP000013015">
    <property type="component" value="Unassembled WGS sequence"/>
</dbReference>